<evidence type="ECO:0000256" key="4">
    <source>
        <dbReference type="ARBA" id="ARBA00022679"/>
    </source>
</evidence>
<keyword evidence="7" id="KW-0812">Transmembrane</keyword>
<feature type="transmembrane region" description="Helical" evidence="7">
    <location>
        <begin position="43"/>
        <end position="62"/>
    </location>
</feature>
<dbReference type="SUPFAM" id="SSF55874">
    <property type="entry name" value="ATPase domain of HSP90 chaperone/DNA topoisomerase II/histidine kinase"/>
    <property type="match status" value="1"/>
</dbReference>
<evidence type="ECO:0000256" key="1">
    <source>
        <dbReference type="ARBA" id="ARBA00000085"/>
    </source>
</evidence>
<dbReference type="PRINTS" id="PR00344">
    <property type="entry name" value="BCTRLSENSOR"/>
</dbReference>
<dbReference type="InterPro" id="IPR036890">
    <property type="entry name" value="HATPase_C_sf"/>
</dbReference>
<evidence type="ECO:0000256" key="5">
    <source>
        <dbReference type="ARBA" id="ARBA00022777"/>
    </source>
</evidence>
<sequence>MAARVQEMQIRQHLELTRRALAASAMASVLVLLAFHADITPSWLLYAWALLLNLIAAGRLVLDLRWQRDARRLARGPQWVKRIALLAGASGLIWGALGSLLYVHISPAMQPLAPLCLLGVAAGAVMSLVSLKQAYAAFFVCLLAPSVIIQASQHSTLEAWTGLILFIFTVTLLISGRVAAANLRQAFELRLRLAEALNAAEQARRYAEEANQAKSLFLANMSHELRTPMHAILGFSHLGSSKTSDSKLHDYFDRIATSGTRLLALIDDLLDLSKFEAGHMDMECRMQPLRPLVDAALLEIDALLSQKNIRVSIDEAPDLPNAELDSLRFSQVIRNLLSNALKFSPGGGRITILLDTSVSPVGTKQLRLRLRDDGPGIPEDELETIFDEFVQSSKSRTGAGGTGLGLAICRRIVLAHAGNIHAHNRPEGGAELVVEVPLDY</sequence>
<keyword evidence="7" id="KW-0472">Membrane</keyword>
<name>A0ABV2TJC8_9RHOO</name>
<feature type="transmembrane region" description="Helical" evidence="7">
    <location>
        <begin position="159"/>
        <end position="180"/>
    </location>
</feature>
<dbReference type="Pfam" id="PF00512">
    <property type="entry name" value="HisKA"/>
    <property type="match status" value="1"/>
</dbReference>
<keyword evidence="4" id="KW-0808">Transferase</keyword>
<evidence type="ECO:0000256" key="2">
    <source>
        <dbReference type="ARBA" id="ARBA00012438"/>
    </source>
</evidence>
<dbReference type="InterPro" id="IPR005467">
    <property type="entry name" value="His_kinase_dom"/>
</dbReference>
<accession>A0ABV2TJC8</accession>
<dbReference type="Pfam" id="PF02518">
    <property type="entry name" value="HATPase_c"/>
    <property type="match status" value="1"/>
</dbReference>
<reference evidence="9 10" key="1">
    <citation type="submission" date="2024-07" db="EMBL/GenBank/DDBJ databases">
        <title>Uliginosibacterium flavum JJ3220;KACC:17644.</title>
        <authorList>
            <person name="Kim M.K."/>
        </authorList>
    </citation>
    <scope>NUCLEOTIDE SEQUENCE [LARGE SCALE GENOMIC DNA]</scope>
    <source>
        <strain evidence="9 10">KACC:17644</strain>
    </source>
</reference>
<feature type="transmembrane region" description="Helical" evidence="7">
    <location>
        <begin position="20"/>
        <end position="37"/>
    </location>
</feature>
<dbReference type="CDD" id="cd00082">
    <property type="entry name" value="HisKA"/>
    <property type="match status" value="1"/>
</dbReference>
<keyword evidence="9" id="KW-0547">Nucleotide-binding</keyword>
<evidence type="ECO:0000313" key="9">
    <source>
        <dbReference type="EMBL" id="MET7013288.1"/>
    </source>
</evidence>
<dbReference type="GO" id="GO:0005524">
    <property type="term" value="F:ATP binding"/>
    <property type="evidence" value="ECO:0007669"/>
    <property type="project" value="UniProtKB-KW"/>
</dbReference>
<dbReference type="SMART" id="SM00387">
    <property type="entry name" value="HATPase_c"/>
    <property type="match status" value="1"/>
</dbReference>
<evidence type="ECO:0000313" key="10">
    <source>
        <dbReference type="Proteomes" id="UP001549691"/>
    </source>
</evidence>
<dbReference type="EC" id="2.7.13.3" evidence="2"/>
<dbReference type="InterPro" id="IPR003594">
    <property type="entry name" value="HATPase_dom"/>
</dbReference>
<dbReference type="InterPro" id="IPR004358">
    <property type="entry name" value="Sig_transdc_His_kin-like_C"/>
</dbReference>
<evidence type="ECO:0000256" key="7">
    <source>
        <dbReference type="SAM" id="Phobius"/>
    </source>
</evidence>
<comment type="caution">
    <text evidence="9">The sequence shown here is derived from an EMBL/GenBank/DDBJ whole genome shotgun (WGS) entry which is preliminary data.</text>
</comment>
<keyword evidence="5" id="KW-0418">Kinase</keyword>
<dbReference type="CDD" id="cd00075">
    <property type="entry name" value="HATPase"/>
    <property type="match status" value="1"/>
</dbReference>
<feature type="transmembrane region" description="Helical" evidence="7">
    <location>
        <begin position="83"/>
        <end position="105"/>
    </location>
</feature>
<dbReference type="InterPro" id="IPR003661">
    <property type="entry name" value="HisK_dim/P_dom"/>
</dbReference>
<proteinExistence type="predicted"/>
<dbReference type="PROSITE" id="PS50109">
    <property type="entry name" value="HIS_KIN"/>
    <property type="match status" value="1"/>
</dbReference>
<keyword evidence="9" id="KW-0067">ATP-binding</keyword>
<evidence type="ECO:0000256" key="3">
    <source>
        <dbReference type="ARBA" id="ARBA00022553"/>
    </source>
</evidence>
<keyword evidence="3" id="KW-0597">Phosphoprotein</keyword>
<dbReference type="RefSeq" id="WP_354599752.1">
    <property type="nucleotide sequence ID" value="NZ_JBEWZI010000003.1"/>
</dbReference>
<keyword evidence="7" id="KW-1133">Transmembrane helix</keyword>
<comment type="catalytic activity">
    <reaction evidence="1">
        <text>ATP + protein L-histidine = ADP + protein N-phospho-L-histidine.</text>
        <dbReference type="EC" id="2.7.13.3"/>
    </reaction>
</comment>
<protein>
    <recommendedName>
        <fullName evidence="2">histidine kinase</fullName>
        <ecNumber evidence="2">2.7.13.3</ecNumber>
    </recommendedName>
</protein>
<dbReference type="Proteomes" id="UP001549691">
    <property type="component" value="Unassembled WGS sequence"/>
</dbReference>
<dbReference type="Gene3D" id="3.30.565.10">
    <property type="entry name" value="Histidine kinase-like ATPase, C-terminal domain"/>
    <property type="match status" value="1"/>
</dbReference>
<dbReference type="InterPro" id="IPR036097">
    <property type="entry name" value="HisK_dim/P_sf"/>
</dbReference>
<feature type="transmembrane region" description="Helical" evidence="7">
    <location>
        <begin position="111"/>
        <end position="129"/>
    </location>
</feature>
<keyword evidence="10" id="KW-1185">Reference proteome</keyword>
<dbReference type="SUPFAM" id="SSF47384">
    <property type="entry name" value="Homodimeric domain of signal transducing histidine kinase"/>
    <property type="match status" value="1"/>
</dbReference>
<dbReference type="EMBL" id="JBEWZI010000003">
    <property type="protein sequence ID" value="MET7013288.1"/>
    <property type="molecule type" value="Genomic_DNA"/>
</dbReference>
<gene>
    <name evidence="9" type="ORF">ABXR19_03740</name>
</gene>
<dbReference type="Gene3D" id="1.10.287.130">
    <property type="match status" value="1"/>
</dbReference>
<feature type="domain" description="Histidine kinase" evidence="8">
    <location>
        <begin position="220"/>
        <end position="440"/>
    </location>
</feature>
<dbReference type="PANTHER" id="PTHR43711:SF1">
    <property type="entry name" value="HISTIDINE KINASE 1"/>
    <property type="match status" value="1"/>
</dbReference>
<dbReference type="PANTHER" id="PTHR43711">
    <property type="entry name" value="TWO-COMPONENT HISTIDINE KINASE"/>
    <property type="match status" value="1"/>
</dbReference>
<evidence type="ECO:0000259" key="8">
    <source>
        <dbReference type="PROSITE" id="PS50109"/>
    </source>
</evidence>
<evidence type="ECO:0000256" key="6">
    <source>
        <dbReference type="ARBA" id="ARBA00023012"/>
    </source>
</evidence>
<organism evidence="9 10">
    <name type="scientific">Uliginosibacterium flavum</name>
    <dbReference type="NCBI Taxonomy" id="1396831"/>
    <lineage>
        <taxon>Bacteria</taxon>
        <taxon>Pseudomonadati</taxon>
        <taxon>Pseudomonadota</taxon>
        <taxon>Betaproteobacteria</taxon>
        <taxon>Rhodocyclales</taxon>
        <taxon>Zoogloeaceae</taxon>
        <taxon>Uliginosibacterium</taxon>
    </lineage>
</organism>
<dbReference type="InterPro" id="IPR050736">
    <property type="entry name" value="Sensor_HK_Regulatory"/>
</dbReference>
<dbReference type="SMART" id="SM00388">
    <property type="entry name" value="HisKA"/>
    <property type="match status" value="1"/>
</dbReference>
<keyword evidence="6" id="KW-0902">Two-component regulatory system</keyword>